<evidence type="ECO:0000313" key="2">
    <source>
        <dbReference type="Proteomes" id="UP000001312"/>
    </source>
</evidence>
<dbReference type="KEGG" id="ssl:SS1G_01444"/>
<dbReference type="InParanoid" id="A7E816"/>
<dbReference type="GeneID" id="5493728"/>
<dbReference type="Proteomes" id="UP000001312">
    <property type="component" value="Unassembled WGS sequence"/>
</dbReference>
<evidence type="ECO:0000313" key="1">
    <source>
        <dbReference type="EMBL" id="EDN96518.1"/>
    </source>
</evidence>
<reference evidence="2" key="1">
    <citation type="journal article" date="2011" name="PLoS Genet.">
        <title>Genomic analysis of the necrotrophic fungal pathogens Sclerotinia sclerotiorum and Botrytis cinerea.</title>
        <authorList>
            <person name="Amselem J."/>
            <person name="Cuomo C.A."/>
            <person name="van Kan J.A."/>
            <person name="Viaud M."/>
            <person name="Benito E.P."/>
            <person name="Couloux A."/>
            <person name="Coutinho P.M."/>
            <person name="de Vries R.P."/>
            <person name="Dyer P.S."/>
            <person name="Fillinger S."/>
            <person name="Fournier E."/>
            <person name="Gout L."/>
            <person name="Hahn M."/>
            <person name="Kohn L."/>
            <person name="Lapalu N."/>
            <person name="Plummer K.M."/>
            <person name="Pradier J.M."/>
            <person name="Quevillon E."/>
            <person name="Sharon A."/>
            <person name="Simon A."/>
            <person name="ten Have A."/>
            <person name="Tudzynski B."/>
            <person name="Tudzynski P."/>
            <person name="Wincker P."/>
            <person name="Andrew M."/>
            <person name="Anthouard V."/>
            <person name="Beever R.E."/>
            <person name="Beffa R."/>
            <person name="Benoit I."/>
            <person name="Bouzid O."/>
            <person name="Brault B."/>
            <person name="Chen Z."/>
            <person name="Choquer M."/>
            <person name="Collemare J."/>
            <person name="Cotton P."/>
            <person name="Danchin E.G."/>
            <person name="Da Silva C."/>
            <person name="Gautier A."/>
            <person name="Giraud C."/>
            <person name="Giraud T."/>
            <person name="Gonzalez C."/>
            <person name="Grossetete S."/>
            <person name="Guldener U."/>
            <person name="Henrissat B."/>
            <person name="Howlett B.J."/>
            <person name="Kodira C."/>
            <person name="Kretschmer M."/>
            <person name="Lappartient A."/>
            <person name="Leroch M."/>
            <person name="Levis C."/>
            <person name="Mauceli E."/>
            <person name="Neuveglise C."/>
            <person name="Oeser B."/>
            <person name="Pearson M."/>
            <person name="Poulain J."/>
            <person name="Poussereau N."/>
            <person name="Quesneville H."/>
            <person name="Rascle C."/>
            <person name="Schumacher J."/>
            <person name="Segurens B."/>
            <person name="Sexton A."/>
            <person name="Silva E."/>
            <person name="Sirven C."/>
            <person name="Soanes D.M."/>
            <person name="Talbot N.J."/>
            <person name="Templeton M."/>
            <person name="Yandava C."/>
            <person name="Yarden O."/>
            <person name="Zeng Q."/>
            <person name="Rollins J.A."/>
            <person name="Lebrun M.H."/>
            <person name="Dickman M."/>
        </authorList>
    </citation>
    <scope>NUCLEOTIDE SEQUENCE [LARGE SCALE GENOMIC DNA]</scope>
    <source>
        <strain evidence="2">ATCC 18683 / 1980 / Ss-1</strain>
    </source>
</reference>
<protein>
    <submittedName>
        <fullName evidence="1">Uncharacterized protein</fullName>
    </submittedName>
</protein>
<name>A7E816_SCLS1</name>
<dbReference type="AlphaFoldDB" id="A7E816"/>
<dbReference type="RefSeq" id="XP_001597250.1">
    <property type="nucleotide sequence ID" value="XM_001597200.1"/>
</dbReference>
<accession>A7E816</accession>
<keyword evidence="2" id="KW-1185">Reference proteome</keyword>
<sequence length="54" mass="5859">MSLGSNYVRDMEIGNDTVVPSLKLLLDLIVPSKTSDRCLGLTINLAAYLKMMGS</sequence>
<gene>
    <name evidence="1" type="ORF">SS1G_01444</name>
</gene>
<proteinExistence type="predicted"/>
<dbReference type="HOGENOM" id="CLU_3051779_0_0_1"/>
<dbReference type="EMBL" id="CH476622">
    <property type="protein sequence ID" value="EDN96518.1"/>
    <property type="molecule type" value="Genomic_DNA"/>
</dbReference>
<organism evidence="1 2">
    <name type="scientific">Sclerotinia sclerotiorum (strain ATCC 18683 / 1980 / Ss-1)</name>
    <name type="common">White mold</name>
    <name type="synonym">Whetzelinia sclerotiorum</name>
    <dbReference type="NCBI Taxonomy" id="665079"/>
    <lineage>
        <taxon>Eukaryota</taxon>
        <taxon>Fungi</taxon>
        <taxon>Dikarya</taxon>
        <taxon>Ascomycota</taxon>
        <taxon>Pezizomycotina</taxon>
        <taxon>Leotiomycetes</taxon>
        <taxon>Helotiales</taxon>
        <taxon>Sclerotiniaceae</taxon>
        <taxon>Sclerotinia</taxon>
    </lineage>
</organism>